<dbReference type="Proteomes" id="UP001589733">
    <property type="component" value="Unassembled WGS sequence"/>
</dbReference>
<sequence>MPSPTLPAASALARFSLAAQHPASLAWCSEAVRLANLADEHAFDLQLATDLELAAVRAERMNPAQPPEAFLNQWLPVLPGLEAMLSIRFEGANPSKPFVDASVTSRPVVHADLPALATLAQRTYAGFDPQRLRFRSAAQAGTFAGTQPDLRVLAAPLADLQHRLTPLELSLRPTLGTSQLEAAREAYADVDRLYPDHPDQARILSEEDLLENIEAGTMFDVLWNGGWAGYVGVLPKSEHGLNAYTVQELILSPACRGRGYGAALTTFLAQAVPEPDRVLLGTIHAENRGARQAALQAGRIDIGGWSWWSLL</sequence>
<dbReference type="CDD" id="cd04301">
    <property type="entry name" value="NAT_SF"/>
    <property type="match status" value="1"/>
</dbReference>
<dbReference type="InterPro" id="IPR016181">
    <property type="entry name" value="Acyl_CoA_acyltransferase"/>
</dbReference>
<comment type="caution">
    <text evidence="2">The sequence shown here is derived from an EMBL/GenBank/DDBJ whole genome shotgun (WGS) entry which is preliminary data.</text>
</comment>
<evidence type="ECO:0000313" key="3">
    <source>
        <dbReference type="Proteomes" id="UP001589733"/>
    </source>
</evidence>
<dbReference type="Pfam" id="PF00583">
    <property type="entry name" value="Acetyltransf_1"/>
    <property type="match status" value="1"/>
</dbReference>
<keyword evidence="3" id="KW-1185">Reference proteome</keyword>
<keyword evidence="2" id="KW-0012">Acyltransferase</keyword>
<feature type="domain" description="N-acetyltransferase" evidence="1">
    <location>
        <begin position="205"/>
        <end position="292"/>
    </location>
</feature>
<gene>
    <name evidence="2" type="ORF">ACFFLM_10965</name>
</gene>
<dbReference type="GO" id="GO:0016746">
    <property type="term" value="F:acyltransferase activity"/>
    <property type="evidence" value="ECO:0007669"/>
    <property type="project" value="UniProtKB-KW"/>
</dbReference>
<protein>
    <submittedName>
        <fullName evidence="2">GNAT family N-acetyltransferase</fullName>
        <ecNumber evidence="2">2.3.1.-</ecNumber>
    </submittedName>
</protein>
<name>A0ABV6AYA2_9DEIO</name>
<dbReference type="EMBL" id="JBHLYR010000031">
    <property type="protein sequence ID" value="MFB9992487.1"/>
    <property type="molecule type" value="Genomic_DNA"/>
</dbReference>
<organism evidence="2 3">
    <name type="scientific">Deinococcus oregonensis</name>
    <dbReference type="NCBI Taxonomy" id="1805970"/>
    <lineage>
        <taxon>Bacteria</taxon>
        <taxon>Thermotogati</taxon>
        <taxon>Deinococcota</taxon>
        <taxon>Deinococci</taxon>
        <taxon>Deinococcales</taxon>
        <taxon>Deinococcaceae</taxon>
        <taxon>Deinococcus</taxon>
    </lineage>
</organism>
<evidence type="ECO:0000259" key="1">
    <source>
        <dbReference type="Pfam" id="PF00583"/>
    </source>
</evidence>
<accession>A0ABV6AYA2</accession>
<dbReference type="EC" id="2.3.1.-" evidence="2"/>
<dbReference type="Gene3D" id="3.40.630.30">
    <property type="match status" value="1"/>
</dbReference>
<evidence type="ECO:0000313" key="2">
    <source>
        <dbReference type="EMBL" id="MFB9992487.1"/>
    </source>
</evidence>
<reference evidence="2 3" key="1">
    <citation type="submission" date="2024-09" db="EMBL/GenBank/DDBJ databases">
        <authorList>
            <person name="Sun Q."/>
            <person name="Mori K."/>
        </authorList>
    </citation>
    <scope>NUCLEOTIDE SEQUENCE [LARGE SCALE GENOMIC DNA]</scope>
    <source>
        <strain evidence="2 3">JCM 13503</strain>
    </source>
</reference>
<dbReference type="InterPro" id="IPR000182">
    <property type="entry name" value="GNAT_dom"/>
</dbReference>
<dbReference type="RefSeq" id="WP_380009442.1">
    <property type="nucleotide sequence ID" value="NZ_JBHLYR010000031.1"/>
</dbReference>
<dbReference type="SUPFAM" id="SSF55729">
    <property type="entry name" value="Acyl-CoA N-acyltransferases (Nat)"/>
    <property type="match status" value="1"/>
</dbReference>
<keyword evidence="2" id="KW-0808">Transferase</keyword>
<proteinExistence type="predicted"/>